<evidence type="ECO:0000313" key="1">
    <source>
        <dbReference type="EMBL" id="TNN86873.1"/>
    </source>
</evidence>
<protein>
    <submittedName>
        <fullName evidence="1">Uncharacterized protein</fullName>
    </submittedName>
</protein>
<name>A0A4Z2JAU7_9TELE</name>
<proteinExistence type="predicted"/>
<dbReference type="EMBL" id="SRLO01000012">
    <property type="protein sequence ID" value="TNN86873.1"/>
    <property type="molecule type" value="Genomic_DNA"/>
</dbReference>
<dbReference type="AlphaFoldDB" id="A0A4Z2JAU7"/>
<dbReference type="Proteomes" id="UP000314294">
    <property type="component" value="Unassembled WGS sequence"/>
</dbReference>
<accession>A0A4Z2JAU7</accession>
<keyword evidence="2" id="KW-1185">Reference proteome</keyword>
<organism evidence="1 2">
    <name type="scientific">Liparis tanakae</name>
    <name type="common">Tanaka's snailfish</name>
    <dbReference type="NCBI Taxonomy" id="230148"/>
    <lineage>
        <taxon>Eukaryota</taxon>
        <taxon>Metazoa</taxon>
        <taxon>Chordata</taxon>
        <taxon>Craniata</taxon>
        <taxon>Vertebrata</taxon>
        <taxon>Euteleostomi</taxon>
        <taxon>Actinopterygii</taxon>
        <taxon>Neopterygii</taxon>
        <taxon>Teleostei</taxon>
        <taxon>Neoteleostei</taxon>
        <taxon>Acanthomorphata</taxon>
        <taxon>Eupercaria</taxon>
        <taxon>Perciformes</taxon>
        <taxon>Cottioidei</taxon>
        <taxon>Cottales</taxon>
        <taxon>Liparidae</taxon>
        <taxon>Liparis</taxon>
    </lineage>
</organism>
<evidence type="ECO:0000313" key="2">
    <source>
        <dbReference type="Proteomes" id="UP000314294"/>
    </source>
</evidence>
<reference evidence="1 2" key="1">
    <citation type="submission" date="2019-03" db="EMBL/GenBank/DDBJ databases">
        <title>First draft genome of Liparis tanakae, snailfish: a comprehensive survey of snailfish specific genes.</title>
        <authorList>
            <person name="Kim W."/>
            <person name="Song I."/>
            <person name="Jeong J.-H."/>
            <person name="Kim D."/>
            <person name="Kim S."/>
            <person name="Ryu S."/>
            <person name="Song J.Y."/>
            <person name="Lee S.K."/>
        </authorList>
    </citation>
    <scope>NUCLEOTIDE SEQUENCE [LARGE SCALE GENOMIC DNA]</scope>
    <source>
        <tissue evidence="1">Muscle</tissue>
    </source>
</reference>
<comment type="caution">
    <text evidence="1">The sequence shown here is derived from an EMBL/GenBank/DDBJ whole genome shotgun (WGS) entry which is preliminary data.</text>
</comment>
<gene>
    <name evidence="1" type="ORF">EYF80_002628</name>
</gene>
<sequence length="60" mass="6378">MDPGSGGDGSFDQAFAEHLLEFGLEVEVLETSVDGDEQAMQARLCSSSLTWLSDWGKGLG</sequence>